<evidence type="ECO:0000256" key="1">
    <source>
        <dbReference type="ARBA" id="ARBA00023242"/>
    </source>
</evidence>
<accession>A0AAE0TUX3</accession>
<evidence type="ECO:0000313" key="4">
    <source>
        <dbReference type="EMBL" id="KAK3380632.1"/>
    </source>
</evidence>
<proteinExistence type="predicted"/>
<protein>
    <recommendedName>
        <fullName evidence="3">Zn(2)-C6 fungal-type domain-containing protein</fullName>
    </recommendedName>
</protein>
<evidence type="ECO:0000259" key="3">
    <source>
        <dbReference type="PROSITE" id="PS50048"/>
    </source>
</evidence>
<feature type="compositionally biased region" description="Basic residues" evidence="2">
    <location>
        <begin position="58"/>
        <end position="70"/>
    </location>
</feature>
<sequence>MAVLSNINRSQAPELTVAPAKATPAPARPHDEPPDNPPESAPEPDKLPAPTGPLEKKGARKRKAHTKSRRGCGNCKLRRVKCDEGKPCCKRCQSFGVTCNYDRLSSDLQVADEAAFIGGAPPMTTISLNRQVLSMLNDSLHRQSPSKKTMLFGLEDLAIVNRYHERTILTMGTPQTRHVYQRESVKLAFEHPFLCHLVITVTLMHDRFSVTTKQSPAELVHWLEGTAHFHKLLANAKRGALSSSEKDAVWIASVLIGCATLAQVDSDNPEELWPLKCAFTDLNWLKMNNGKYEIWRHVNLRRPDSALRAVAQEHRQDPGPMISDQDALRVLPPELQELLEVNHPSASPLTNPYYIIAAVLGRLLPLDANPTNMLVFITFLSQITARFQTLLEDKDPRALLLLLYFDAKIIEHGRWWWWNRSVLEGKAICIYLERYHSNISHLDLLMEYPKSRLWSASPLSCGPVDWDATTSN</sequence>
<dbReference type="GO" id="GO:0008270">
    <property type="term" value="F:zinc ion binding"/>
    <property type="evidence" value="ECO:0007669"/>
    <property type="project" value="InterPro"/>
</dbReference>
<dbReference type="PROSITE" id="PS50048">
    <property type="entry name" value="ZN2_CY6_FUNGAL_2"/>
    <property type="match status" value="1"/>
</dbReference>
<gene>
    <name evidence="4" type="ORF">B0T24DRAFT_615906</name>
</gene>
<dbReference type="PANTHER" id="PTHR47784:SF9">
    <property type="entry name" value="ZN(II)2CYS6 TRANSCRIPTION FACTOR (EUROFUNG)"/>
    <property type="match status" value="1"/>
</dbReference>
<feature type="compositionally biased region" description="Polar residues" evidence="2">
    <location>
        <begin position="1"/>
        <end position="13"/>
    </location>
</feature>
<evidence type="ECO:0000313" key="5">
    <source>
        <dbReference type="Proteomes" id="UP001287356"/>
    </source>
</evidence>
<dbReference type="EMBL" id="JAULSN010000002">
    <property type="protein sequence ID" value="KAK3380632.1"/>
    <property type="molecule type" value="Genomic_DNA"/>
</dbReference>
<dbReference type="Proteomes" id="UP001287356">
    <property type="component" value="Unassembled WGS sequence"/>
</dbReference>
<dbReference type="PROSITE" id="PS00463">
    <property type="entry name" value="ZN2_CY6_FUNGAL_1"/>
    <property type="match status" value="1"/>
</dbReference>
<dbReference type="GO" id="GO:0001228">
    <property type="term" value="F:DNA-binding transcription activator activity, RNA polymerase II-specific"/>
    <property type="evidence" value="ECO:0007669"/>
    <property type="project" value="TreeGrafter"/>
</dbReference>
<dbReference type="PROSITE" id="PS50524">
    <property type="entry name" value="RDRP_DSRNA_BIR"/>
    <property type="match status" value="1"/>
</dbReference>
<dbReference type="AlphaFoldDB" id="A0AAE0TUX3"/>
<dbReference type="InterPro" id="IPR001138">
    <property type="entry name" value="Zn2Cys6_DnaBD"/>
</dbReference>
<comment type="caution">
    <text evidence="4">The sequence shown here is derived from an EMBL/GenBank/DDBJ whole genome shotgun (WGS) entry which is preliminary data.</text>
</comment>
<dbReference type="CDD" id="cd00067">
    <property type="entry name" value="GAL4"/>
    <property type="match status" value="1"/>
</dbReference>
<reference evidence="4" key="2">
    <citation type="submission" date="2023-06" db="EMBL/GenBank/DDBJ databases">
        <authorList>
            <consortium name="Lawrence Berkeley National Laboratory"/>
            <person name="Haridas S."/>
            <person name="Hensen N."/>
            <person name="Bonometti L."/>
            <person name="Westerberg I."/>
            <person name="Brannstrom I.O."/>
            <person name="Guillou S."/>
            <person name="Cros-Aarteil S."/>
            <person name="Calhoun S."/>
            <person name="Kuo A."/>
            <person name="Mondo S."/>
            <person name="Pangilinan J."/>
            <person name="Riley R."/>
            <person name="Labutti K."/>
            <person name="Andreopoulos B."/>
            <person name="Lipzen A."/>
            <person name="Chen C."/>
            <person name="Yanf M."/>
            <person name="Daum C."/>
            <person name="Ng V."/>
            <person name="Clum A."/>
            <person name="Steindorff A."/>
            <person name="Ohm R."/>
            <person name="Martin F."/>
            <person name="Silar P."/>
            <person name="Natvig D."/>
            <person name="Lalanne C."/>
            <person name="Gautier V."/>
            <person name="Ament-Velasquez S.L."/>
            <person name="Kruys A."/>
            <person name="Hutchinson M.I."/>
            <person name="Powell A.J."/>
            <person name="Barry K."/>
            <person name="Miller A.N."/>
            <person name="Grigoriev I.V."/>
            <person name="Debuchy R."/>
            <person name="Gladieux P."/>
            <person name="Thoren M.H."/>
            <person name="Johannesson H."/>
        </authorList>
    </citation>
    <scope>NUCLEOTIDE SEQUENCE</scope>
    <source>
        <strain evidence="4">CBS 958.72</strain>
    </source>
</reference>
<keyword evidence="1" id="KW-0539">Nucleus</keyword>
<reference evidence="4" key="1">
    <citation type="journal article" date="2023" name="Mol. Phylogenet. Evol.">
        <title>Genome-scale phylogeny and comparative genomics of the fungal order Sordariales.</title>
        <authorList>
            <person name="Hensen N."/>
            <person name="Bonometti L."/>
            <person name="Westerberg I."/>
            <person name="Brannstrom I.O."/>
            <person name="Guillou S."/>
            <person name="Cros-Aarteil S."/>
            <person name="Calhoun S."/>
            <person name="Haridas S."/>
            <person name="Kuo A."/>
            <person name="Mondo S."/>
            <person name="Pangilinan J."/>
            <person name="Riley R."/>
            <person name="LaButti K."/>
            <person name="Andreopoulos B."/>
            <person name="Lipzen A."/>
            <person name="Chen C."/>
            <person name="Yan M."/>
            <person name="Daum C."/>
            <person name="Ng V."/>
            <person name="Clum A."/>
            <person name="Steindorff A."/>
            <person name="Ohm R.A."/>
            <person name="Martin F."/>
            <person name="Silar P."/>
            <person name="Natvig D.O."/>
            <person name="Lalanne C."/>
            <person name="Gautier V."/>
            <person name="Ament-Velasquez S.L."/>
            <person name="Kruys A."/>
            <person name="Hutchinson M.I."/>
            <person name="Powell A.J."/>
            <person name="Barry K."/>
            <person name="Miller A.N."/>
            <person name="Grigoriev I.V."/>
            <person name="Debuchy R."/>
            <person name="Gladieux P."/>
            <person name="Hiltunen Thoren M."/>
            <person name="Johannesson H."/>
        </authorList>
    </citation>
    <scope>NUCLEOTIDE SEQUENCE</scope>
    <source>
        <strain evidence="4">CBS 958.72</strain>
    </source>
</reference>
<feature type="region of interest" description="Disordered" evidence="2">
    <location>
        <begin position="1"/>
        <end position="70"/>
    </location>
</feature>
<dbReference type="SMART" id="SM00066">
    <property type="entry name" value="GAL4"/>
    <property type="match status" value="1"/>
</dbReference>
<dbReference type="SUPFAM" id="SSF57701">
    <property type="entry name" value="Zn2/Cys6 DNA-binding domain"/>
    <property type="match status" value="1"/>
</dbReference>
<evidence type="ECO:0000256" key="2">
    <source>
        <dbReference type="SAM" id="MobiDB-lite"/>
    </source>
</evidence>
<dbReference type="PANTHER" id="PTHR47784">
    <property type="entry name" value="STEROL UPTAKE CONTROL PROTEIN 2"/>
    <property type="match status" value="1"/>
</dbReference>
<keyword evidence="5" id="KW-1185">Reference proteome</keyword>
<feature type="domain" description="Zn(2)-C6 fungal-type" evidence="3">
    <location>
        <begin position="71"/>
        <end position="101"/>
    </location>
</feature>
<dbReference type="InterPro" id="IPR053157">
    <property type="entry name" value="Sterol_Uptake_Regulator"/>
</dbReference>
<dbReference type="InterPro" id="IPR036864">
    <property type="entry name" value="Zn2-C6_fun-type_DNA-bd_sf"/>
</dbReference>
<dbReference type="Pfam" id="PF00172">
    <property type="entry name" value="Zn_clus"/>
    <property type="match status" value="1"/>
</dbReference>
<name>A0AAE0TUX3_9PEZI</name>
<organism evidence="4 5">
    <name type="scientific">Lasiosphaeria ovina</name>
    <dbReference type="NCBI Taxonomy" id="92902"/>
    <lineage>
        <taxon>Eukaryota</taxon>
        <taxon>Fungi</taxon>
        <taxon>Dikarya</taxon>
        <taxon>Ascomycota</taxon>
        <taxon>Pezizomycotina</taxon>
        <taxon>Sordariomycetes</taxon>
        <taxon>Sordariomycetidae</taxon>
        <taxon>Sordariales</taxon>
        <taxon>Lasiosphaeriaceae</taxon>
        <taxon>Lasiosphaeria</taxon>
    </lineage>
</organism>
<dbReference type="Gene3D" id="4.10.240.10">
    <property type="entry name" value="Zn(2)-C6 fungal-type DNA-binding domain"/>
    <property type="match status" value="1"/>
</dbReference>